<dbReference type="GO" id="GO:0001786">
    <property type="term" value="F:phosphatidylserine binding"/>
    <property type="evidence" value="ECO:0007669"/>
    <property type="project" value="TreeGrafter"/>
</dbReference>
<dbReference type="AlphaFoldDB" id="A0A5N5SVR9"/>
<dbReference type="SUPFAM" id="SSF47874">
    <property type="entry name" value="Annexin"/>
    <property type="match status" value="1"/>
</dbReference>
<dbReference type="GO" id="GO:0005634">
    <property type="term" value="C:nucleus"/>
    <property type="evidence" value="ECO:0007669"/>
    <property type="project" value="TreeGrafter"/>
</dbReference>
<sequence length="118" mass="13651">GTIKPKEDFKAEWAAERFKKSMRGIGTDEKMIIKMLVTHDSLQREEIERKYKAMYGELVGSDAQTLTEILCCRDAESINSLSWWYENNFGLSLEDAIDLNLSSDFRRLISETHRKSLA</sequence>
<gene>
    <name evidence="4" type="primary">ANXA7_1</name>
    <name evidence="4" type="ORF">Anas_14500</name>
</gene>
<dbReference type="PANTHER" id="PTHR10502:SF102">
    <property type="entry name" value="ANNEXIN B11"/>
    <property type="match status" value="1"/>
</dbReference>
<keyword evidence="3" id="KW-0041">Annexin</keyword>
<evidence type="ECO:0000313" key="5">
    <source>
        <dbReference type="Proteomes" id="UP000326759"/>
    </source>
</evidence>
<evidence type="ECO:0000256" key="1">
    <source>
        <dbReference type="ARBA" id="ARBA00007831"/>
    </source>
</evidence>
<protein>
    <submittedName>
        <fullName evidence="4">Annexin A7</fullName>
    </submittedName>
</protein>
<dbReference type="GO" id="GO:0005737">
    <property type="term" value="C:cytoplasm"/>
    <property type="evidence" value="ECO:0007669"/>
    <property type="project" value="TreeGrafter"/>
</dbReference>
<proteinExistence type="inferred from homology"/>
<dbReference type="EMBL" id="SEYY01019921">
    <property type="protein sequence ID" value="KAB7497779.1"/>
    <property type="molecule type" value="Genomic_DNA"/>
</dbReference>
<keyword evidence="5" id="KW-1185">Reference proteome</keyword>
<evidence type="ECO:0000313" key="4">
    <source>
        <dbReference type="EMBL" id="KAB7497779.1"/>
    </source>
</evidence>
<dbReference type="GO" id="GO:0005509">
    <property type="term" value="F:calcium ion binding"/>
    <property type="evidence" value="ECO:0007669"/>
    <property type="project" value="InterPro"/>
</dbReference>
<comment type="similarity">
    <text evidence="1">Belongs to the annexin family.</text>
</comment>
<dbReference type="GO" id="GO:0005886">
    <property type="term" value="C:plasma membrane"/>
    <property type="evidence" value="ECO:0007669"/>
    <property type="project" value="TreeGrafter"/>
</dbReference>
<reference evidence="4 5" key="1">
    <citation type="journal article" date="2019" name="PLoS Biol.">
        <title>Sex chromosomes control vertical transmission of feminizing Wolbachia symbionts in an isopod.</title>
        <authorList>
            <person name="Becking T."/>
            <person name="Chebbi M.A."/>
            <person name="Giraud I."/>
            <person name="Moumen B."/>
            <person name="Laverre T."/>
            <person name="Caubet Y."/>
            <person name="Peccoud J."/>
            <person name="Gilbert C."/>
            <person name="Cordaux R."/>
        </authorList>
    </citation>
    <scope>NUCLEOTIDE SEQUENCE [LARGE SCALE GENOMIC DNA]</scope>
    <source>
        <strain evidence="4">ANa2</strain>
        <tissue evidence="4">Whole body excluding digestive tract and cuticle</tissue>
    </source>
</reference>
<dbReference type="InterPro" id="IPR018502">
    <property type="entry name" value="Annexin_repeat"/>
</dbReference>
<comment type="caution">
    <text evidence="4">The sequence shown here is derived from an EMBL/GenBank/DDBJ whole genome shotgun (WGS) entry which is preliminary data.</text>
</comment>
<accession>A0A5N5SVR9</accession>
<feature type="non-terminal residue" evidence="4">
    <location>
        <position position="1"/>
    </location>
</feature>
<keyword evidence="2" id="KW-0677">Repeat</keyword>
<organism evidence="4 5">
    <name type="scientific">Armadillidium nasatum</name>
    <dbReference type="NCBI Taxonomy" id="96803"/>
    <lineage>
        <taxon>Eukaryota</taxon>
        <taxon>Metazoa</taxon>
        <taxon>Ecdysozoa</taxon>
        <taxon>Arthropoda</taxon>
        <taxon>Crustacea</taxon>
        <taxon>Multicrustacea</taxon>
        <taxon>Malacostraca</taxon>
        <taxon>Eumalacostraca</taxon>
        <taxon>Peracarida</taxon>
        <taxon>Isopoda</taxon>
        <taxon>Oniscidea</taxon>
        <taxon>Crinocheta</taxon>
        <taxon>Armadillidiidae</taxon>
        <taxon>Armadillidium</taxon>
    </lineage>
</organism>
<dbReference type="GO" id="GO:0012506">
    <property type="term" value="C:vesicle membrane"/>
    <property type="evidence" value="ECO:0007669"/>
    <property type="project" value="TreeGrafter"/>
</dbReference>
<dbReference type="PANTHER" id="PTHR10502">
    <property type="entry name" value="ANNEXIN"/>
    <property type="match status" value="1"/>
</dbReference>
<evidence type="ECO:0000256" key="2">
    <source>
        <dbReference type="ARBA" id="ARBA00022737"/>
    </source>
</evidence>
<dbReference type="Pfam" id="PF00191">
    <property type="entry name" value="Annexin"/>
    <property type="match status" value="2"/>
</dbReference>
<name>A0A5N5SVR9_9CRUS</name>
<dbReference type="Proteomes" id="UP000326759">
    <property type="component" value="Unassembled WGS sequence"/>
</dbReference>
<dbReference type="InterPro" id="IPR037104">
    <property type="entry name" value="Annexin_sf"/>
</dbReference>
<evidence type="ECO:0000256" key="3">
    <source>
        <dbReference type="ARBA" id="ARBA00023216"/>
    </source>
</evidence>
<dbReference type="GO" id="GO:0005544">
    <property type="term" value="F:calcium-dependent phospholipid binding"/>
    <property type="evidence" value="ECO:0007669"/>
    <property type="project" value="InterPro"/>
</dbReference>
<dbReference type="OrthoDB" id="37886at2759"/>
<dbReference type="Gene3D" id="1.10.220.10">
    <property type="entry name" value="Annexin"/>
    <property type="match status" value="2"/>
</dbReference>
<dbReference type="PROSITE" id="PS51897">
    <property type="entry name" value="ANNEXIN_2"/>
    <property type="match status" value="1"/>
</dbReference>